<organism evidence="2 3">
    <name type="scientific">Penicillium salamii</name>
    <dbReference type="NCBI Taxonomy" id="1612424"/>
    <lineage>
        <taxon>Eukaryota</taxon>
        <taxon>Fungi</taxon>
        <taxon>Dikarya</taxon>
        <taxon>Ascomycota</taxon>
        <taxon>Pezizomycotina</taxon>
        <taxon>Eurotiomycetes</taxon>
        <taxon>Eurotiomycetidae</taxon>
        <taxon>Eurotiales</taxon>
        <taxon>Aspergillaceae</taxon>
        <taxon>Penicillium</taxon>
    </lineage>
</organism>
<feature type="signal peptide" evidence="1">
    <location>
        <begin position="1"/>
        <end position="20"/>
    </location>
</feature>
<sequence length="179" mass="20541">MYRVVASACQAFWFLHIALCKCGKGPPLVECLFHPRYENECFFSWTGPDPLSPVTCADDLFLYVSAFFLLERVNWIKIRLSKLSITNKEVVEEHPFFLPRVASMLGNLRRIRGQMHDIILHSNHVETVGETRFQLSMWPRTENSQNSTMRVAIPLSYIDSSVHVSSLNPQPFVQNIVGN</sequence>
<evidence type="ECO:0000313" key="2">
    <source>
        <dbReference type="EMBL" id="CAG8302993.1"/>
    </source>
</evidence>
<proteinExistence type="predicted"/>
<dbReference type="OrthoDB" id="1898716at2759"/>
<keyword evidence="1" id="KW-0732">Signal</keyword>
<evidence type="ECO:0000313" key="3">
    <source>
        <dbReference type="Proteomes" id="UP001152592"/>
    </source>
</evidence>
<gene>
    <name evidence="2" type="ORF">PSALAMII_LOCUS1891</name>
</gene>
<evidence type="ECO:0000256" key="1">
    <source>
        <dbReference type="SAM" id="SignalP"/>
    </source>
</evidence>
<dbReference type="EMBL" id="CAJVPD010000083">
    <property type="protein sequence ID" value="CAG8302993.1"/>
    <property type="molecule type" value="Genomic_DNA"/>
</dbReference>
<feature type="chain" id="PRO_5040797065" evidence="1">
    <location>
        <begin position="21"/>
        <end position="179"/>
    </location>
</feature>
<accession>A0A9W4ILV6</accession>
<reference evidence="2" key="1">
    <citation type="submission" date="2021-07" db="EMBL/GenBank/DDBJ databases">
        <authorList>
            <person name="Branca A.L. A."/>
        </authorList>
    </citation>
    <scope>NUCLEOTIDE SEQUENCE</scope>
</reference>
<name>A0A9W4ILV6_9EURO</name>
<dbReference type="AlphaFoldDB" id="A0A9W4ILV6"/>
<comment type="caution">
    <text evidence="2">The sequence shown here is derived from an EMBL/GenBank/DDBJ whole genome shotgun (WGS) entry which is preliminary data.</text>
</comment>
<protein>
    <submittedName>
        <fullName evidence="2">Uncharacterized protein</fullName>
    </submittedName>
</protein>
<dbReference type="Proteomes" id="UP001152592">
    <property type="component" value="Unassembled WGS sequence"/>
</dbReference>